<dbReference type="InterPro" id="IPR000873">
    <property type="entry name" value="AMP-dep_synth/lig_dom"/>
</dbReference>
<dbReference type="Pfam" id="PF00501">
    <property type="entry name" value="AMP-binding"/>
    <property type="match status" value="1"/>
</dbReference>
<dbReference type="Gene3D" id="3.40.50.12780">
    <property type="entry name" value="N-terminal domain of ligase-like"/>
    <property type="match status" value="1"/>
</dbReference>
<keyword evidence="2" id="KW-0436">Ligase</keyword>
<evidence type="ECO:0000313" key="3">
    <source>
        <dbReference type="Proteomes" id="UP000176244"/>
    </source>
</evidence>
<dbReference type="SUPFAM" id="SSF56801">
    <property type="entry name" value="Acetyl-CoA synthetase-like"/>
    <property type="match status" value="1"/>
</dbReference>
<dbReference type="AlphaFoldDB" id="A0A1F2PFF4"/>
<dbReference type="PANTHER" id="PTHR36932">
    <property type="entry name" value="CAPSULAR POLYSACCHARIDE BIOSYNTHESIS PROTEIN"/>
    <property type="match status" value="1"/>
</dbReference>
<protein>
    <submittedName>
        <fullName evidence="2">Phenylacetate-coenzyme A ligase</fullName>
        <ecNumber evidence="2">6.2.1.30</ecNumber>
    </submittedName>
</protein>
<gene>
    <name evidence="2" type="ORF">ACWI_30640</name>
</gene>
<dbReference type="STRING" id="52694.ACWI_30640"/>
<dbReference type="InterPro" id="IPR053158">
    <property type="entry name" value="CapK_Type1_Caps_Biosynth"/>
</dbReference>
<feature type="domain" description="AMP-dependent synthetase/ligase" evidence="1">
    <location>
        <begin position="97"/>
        <end position="287"/>
    </location>
</feature>
<sequence length="438" mass="49857">MKKTPLENWIIKRTGITPENPDALKSYQLEKVLEALCYAKDNSRFYQKQLESIDPRQIKSWEQFEQLPLTRAEDIKNNPFDFLCVPQSQIARIVTLNTSGTSGPKKRIFFTEADLQKTVDFFDYGMRSLIDNTDRVMVLLPGQAYGTIGDLLKKALDRTGTVCVVYGLLNDLEAVEKTMIENEINCIVGIPIQVLYLSRSKAASFKHIEKVLLSTDYVPQALVIELNRKFGCHVFNHYGMTEMGYGGGVECQALNGYHLREGDLYFEIVDPLSGKAVADGVTGEIVFTTFNRQAMPLIRYRTGDIGAFSVDACQCGSFLRTMKKVSGRLKNRIQLAGDVTFDLKELEEILLADEDLIDYQVTIKDDQTLLIEVSLYQYETSKAKEAQLQRCIETHFLKNHGEVMQIEVKRSPLQKPDQLVNSMVKRKIRDWRKESSSE</sequence>
<name>A0A1F2PFF4_9FIRM</name>
<proteinExistence type="predicted"/>
<dbReference type="InterPro" id="IPR042099">
    <property type="entry name" value="ANL_N_sf"/>
</dbReference>
<dbReference type="EC" id="6.2.1.30" evidence="2"/>
<dbReference type="NCBIfam" id="NF045666">
    <property type="entry name" value="DVU1553_fam_AMP"/>
    <property type="match status" value="1"/>
</dbReference>
<organism evidence="2 3">
    <name type="scientific">Acetobacterium wieringae</name>
    <dbReference type="NCBI Taxonomy" id="52694"/>
    <lineage>
        <taxon>Bacteria</taxon>
        <taxon>Bacillati</taxon>
        <taxon>Bacillota</taxon>
        <taxon>Clostridia</taxon>
        <taxon>Eubacteriales</taxon>
        <taxon>Eubacteriaceae</taxon>
        <taxon>Acetobacterium</taxon>
    </lineage>
</organism>
<dbReference type="RefSeq" id="WP_070372324.1">
    <property type="nucleotide sequence ID" value="NZ_LKEU01000040.1"/>
</dbReference>
<dbReference type="Proteomes" id="UP000176244">
    <property type="component" value="Unassembled WGS sequence"/>
</dbReference>
<dbReference type="EMBL" id="LKEU01000040">
    <property type="protein sequence ID" value="OFV69416.1"/>
    <property type="molecule type" value="Genomic_DNA"/>
</dbReference>
<dbReference type="GO" id="GO:0047475">
    <property type="term" value="F:phenylacetate-CoA ligase activity"/>
    <property type="evidence" value="ECO:0007669"/>
    <property type="project" value="UniProtKB-EC"/>
</dbReference>
<dbReference type="OrthoDB" id="580775at2"/>
<evidence type="ECO:0000313" key="2">
    <source>
        <dbReference type="EMBL" id="OFV69416.1"/>
    </source>
</evidence>
<dbReference type="PANTHER" id="PTHR36932:SF1">
    <property type="entry name" value="CAPSULAR POLYSACCHARIDE BIOSYNTHESIS PROTEIN"/>
    <property type="match status" value="1"/>
</dbReference>
<comment type="caution">
    <text evidence="2">The sequence shown here is derived from an EMBL/GenBank/DDBJ whole genome shotgun (WGS) entry which is preliminary data.</text>
</comment>
<evidence type="ECO:0000259" key="1">
    <source>
        <dbReference type="Pfam" id="PF00501"/>
    </source>
</evidence>
<accession>A0A1F2PFF4</accession>
<reference evidence="2 3" key="1">
    <citation type="submission" date="2015-09" db="EMBL/GenBank/DDBJ databases">
        <title>Genome sequence of Acetobacterium wieringae DSM 1911.</title>
        <authorList>
            <person name="Poehlein A."/>
            <person name="Bengelsdorf F.R."/>
            <person name="Schiel-Bengelsdorf B."/>
            <person name="Duerre P."/>
            <person name="Daniel R."/>
        </authorList>
    </citation>
    <scope>NUCLEOTIDE SEQUENCE [LARGE SCALE GENOMIC DNA]</scope>
    <source>
        <strain evidence="2 3">DSM 1911</strain>
    </source>
</reference>